<dbReference type="Pfam" id="PF00149">
    <property type="entry name" value="Metallophos"/>
    <property type="match status" value="1"/>
</dbReference>
<dbReference type="SUPFAM" id="SSF56300">
    <property type="entry name" value="Metallo-dependent phosphatases"/>
    <property type="match status" value="1"/>
</dbReference>
<proteinExistence type="predicted"/>
<comment type="caution">
    <text evidence="2">The sequence shown here is derived from an EMBL/GenBank/DDBJ whole genome shotgun (WGS) entry which is preliminary data.</text>
</comment>
<name>A0A953LHN5_SYMTR</name>
<sequence length="256" mass="28541">MAIYAIGDPHLSLAVNKPMDVFGPRWADHAKRFLQNWEATVGPDDYVLVPGDISWGMTLDEALPDLQEIDRLPGRKLLIQGNHDYWWQSLKKLRELPLRTISFIQNDAVVLPEGSVAGVDGRVAVCGTRGWITPGDRAWDEDPAHNEKIYRREVGRLRLSLEAGRKAGADRYIVMLHYPPVADDHEPTEFTRLLEEWGGVLLCVYGHLHGPSAPHRAYQGLHGTVRYRLVSCDAVDFTPVNLFPQGGDMAGDGGVC</sequence>
<evidence type="ECO:0000313" key="3">
    <source>
        <dbReference type="Proteomes" id="UP000732377"/>
    </source>
</evidence>
<dbReference type="PANTHER" id="PTHR31302:SF22">
    <property type="entry name" value="PHOSPHOESTERASE"/>
    <property type="match status" value="1"/>
</dbReference>
<dbReference type="Proteomes" id="UP000732377">
    <property type="component" value="Unassembled WGS sequence"/>
</dbReference>
<evidence type="ECO:0000313" key="2">
    <source>
        <dbReference type="EMBL" id="MBY6276456.1"/>
    </source>
</evidence>
<dbReference type="PIRSF" id="PIRSF033094">
    <property type="entry name" value="Pesterase_CT488"/>
    <property type="match status" value="1"/>
</dbReference>
<reference evidence="2" key="1">
    <citation type="submission" date="2017-11" db="EMBL/GenBank/DDBJ databases">
        <title>Three new genomes from thermophilic consortium.</title>
        <authorList>
            <person name="Quaggio R."/>
            <person name="Amgarten D."/>
            <person name="Setubal J.C."/>
        </authorList>
    </citation>
    <scope>NUCLEOTIDE SEQUENCE</scope>
    <source>
        <strain evidence="2">ZCTH01-B2</strain>
    </source>
</reference>
<evidence type="ECO:0000259" key="1">
    <source>
        <dbReference type="Pfam" id="PF00149"/>
    </source>
</evidence>
<dbReference type="EMBL" id="PIUK01000082">
    <property type="protein sequence ID" value="MBY6276456.1"/>
    <property type="molecule type" value="Genomic_DNA"/>
</dbReference>
<dbReference type="RefSeq" id="WP_011196137.1">
    <property type="nucleotide sequence ID" value="NZ_JACSIR010000107.1"/>
</dbReference>
<organism evidence="2 3">
    <name type="scientific">Symbiobacterium thermophilum</name>
    <dbReference type="NCBI Taxonomy" id="2734"/>
    <lineage>
        <taxon>Bacteria</taxon>
        <taxon>Bacillati</taxon>
        <taxon>Bacillota</taxon>
        <taxon>Clostridia</taxon>
        <taxon>Eubacteriales</taxon>
        <taxon>Symbiobacteriaceae</taxon>
        <taxon>Symbiobacterium</taxon>
    </lineage>
</organism>
<dbReference type="Gene3D" id="3.60.21.10">
    <property type="match status" value="1"/>
</dbReference>
<gene>
    <name evidence="2" type="ORF">CWE10_09620</name>
</gene>
<dbReference type="AlphaFoldDB" id="A0A953LHN5"/>
<accession>A0A953LHN5</accession>
<feature type="domain" description="Calcineurin-like phosphoesterase" evidence="1">
    <location>
        <begin position="1"/>
        <end position="211"/>
    </location>
</feature>
<dbReference type="OMA" id="HDYWWPS"/>
<dbReference type="PANTHER" id="PTHR31302">
    <property type="entry name" value="TRANSMEMBRANE PROTEIN WITH METALLOPHOSPHOESTERASE DOMAIN-RELATED"/>
    <property type="match status" value="1"/>
</dbReference>
<protein>
    <submittedName>
        <fullName evidence="2">Serine/threonine protein phosphatase</fullName>
    </submittedName>
</protein>
<dbReference type="InterPro" id="IPR051158">
    <property type="entry name" value="Metallophosphoesterase_sf"/>
</dbReference>
<dbReference type="InterPro" id="IPR029052">
    <property type="entry name" value="Metallo-depent_PP-like"/>
</dbReference>
<dbReference type="InterPro" id="IPR014578">
    <property type="entry name" value="Pesterase_CT488"/>
</dbReference>
<dbReference type="GO" id="GO:0016787">
    <property type="term" value="F:hydrolase activity"/>
    <property type="evidence" value="ECO:0007669"/>
    <property type="project" value="InterPro"/>
</dbReference>
<dbReference type="InterPro" id="IPR004843">
    <property type="entry name" value="Calcineurin-like_PHP"/>
</dbReference>